<evidence type="ECO:0000256" key="2">
    <source>
        <dbReference type="ARBA" id="ARBA00022857"/>
    </source>
</evidence>
<dbReference type="Gene3D" id="3.40.50.720">
    <property type="entry name" value="NAD(P)-binding Rossmann-like Domain"/>
    <property type="match status" value="1"/>
</dbReference>
<organism evidence="5 6">
    <name type="scientific">Trichoderma gamsii</name>
    <dbReference type="NCBI Taxonomy" id="398673"/>
    <lineage>
        <taxon>Eukaryota</taxon>
        <taxon>Fungi</taxon>
        <taxon>Dikarya</taxon>
        <taxon>Ascomycota</taxon>
        <taxon>Pezizomycotina</taxon>
        <taxon>Sordariomycetes</taxon>
        <taxon>Hypocreomycetidae</taxon>
        <taxon>Hypocreales</taxon>
        <taxon>Hypocreaceae</taxon>
        <taxon>Trichoderma</taxon>
    </lineage>
</organism>
<dbReference type="SUPFAM" id="SSF51735">
    <property type="entry name" value="NAD(P)-binding Rossmann-fold domains"/>
    <property type="match status" value="1"/>
</dbReference>
<protein>
    <recommendedName>
        <fullName evidence="4">Ketoreductase domain-containing protein</fullName>
    </recommendedName>
</protein>
<dbReference type="InterPro" id="IPR036291">
    <property type="entry name" value="NAD(P)-bd_dom_sf"/>
</dbReference>
<evidence type="ECO:0000256" key="3">
    <source>
        <dbReference type="ARBA" id="ARBA00023002"/>
    </source>
</evidence>
<dbReference type="CDD" id="cd05233">
    <property type="entry name" value="SDR_c"/>
    <property type="match status" value="1"/>
</dbReference>
<dbReference type="PANTHER" id="PTHR43639:SF1">
    <property type="entry name" value="SHORT-CHAIN DEHYDROGENASE_REDUCTASE FAMILY PROTEIN"/>
    <property type="match status" value="1"/>
</dbReference>
<dbReference type="Pfam" id="PF13561">
    <property type="entry name" value="adh_short_C2"/>
    <property type="match status" value="1"/>
</dbReference>
<evidence type="ECO:0000313" key="5">
    <source>
        <dbReference type="EMBL" id="PNP37343.1"/>
    </source>
</evidence>
<gene>
    <name evidence="5" type="ORF">TGAMA5MH_10720</name>
</gene>
<dbReference type="InterPro" id="IPR057326">
    <property type="entry name" value="KR_dom"/>
</dbReference>
<dbReference type="OrthoDB" id="47007at2759"/>
<accession>A0A2K0SVP3</accession>
<sequence>MGFGVNTPEYPEGCAIVFGGSGGLGRASAGLMAERGSDIVVTYRSNAADAESLVEEVRKLGRKASAVACDVTDRKAVEAVFKHAVDTYKRVHTVVSAGGLVFDTGPLVDFKDETFRSVIETDIHGFFNIVKAGVPILREAKGASIVALITSAVSRTVPCDALSAVPKSGISMMIRQLAYEEAANGIRANAVGPGVIDAGMVPKMMLTPTKALLEGATAVTPLARWGTAAEIAETVAFLASSKSSFTTGQILMVDGGLAA</sequence>
<evidence type="ECO:0000259" key="4">
    <source>
        <dbReference type="SMART" id="SM00822"/>
    </source>
</evidence>
<reference evidence="5 6" key="1">
    <citation type="submission" date="2017-02" db="EMBL/GenBank/DDBJ databases">
        <title>Genomes of Trichoderma spp. with biocontrol activity.</title>
        <authorList>
            <person name="Gardiner D."/>
            <person name="Kazan K."/>
            <person name="Vos C."/>
            <person name="Harvey P."/>
        </authorList>
    </citation>
    <scope>NUCLEOTIDE SEQUENCE [LARGE SCALE GENOMIC DNA]</scope>
    <source>
        <strain evidence="5 6">A5MH</strain>
    </source>
</reference>
<dbReference type="GO" id="GO:0016491">
    <property type="term" value="F:oxidoreductase activity"/>
    <property type="evidence" value="ECO:0007669"/>
    <property type="project" value="UniProtKB-KW"/>
</dbReference>
<dbReference type="PRINTS" id="PR00081">
    <property type="entry name" value="GDHRDH"/>
</dbReference>
<comment type="similarity">
    <text evidence="1">Belongs to the short-chain dehydrogenases/reductases (SDR) family.</text>
</comment>
<feature type="domain" description="Ketoreductase" evidence="4">
    <location>
        <begin position="13"/>
        <end position="177"/>
    </location>
</feature>
<dbReference type="SMART" id="SM00822">
    <property type="entry name" value="PKS_KR"/>
    <property type="match status" value="1"/>
</dbReference>
<comment type="caution">
    <text evidence="5">The sequence shown here is derived from an EMBL/GenBank/DDBJ whole genome shotgun (WGS) entry which is preliminary data.</text>
</comment>
<dbReference type="InterPro" id="IPR002347">
    <property type="entry name" value="SDR_fam"/>
</dbReference>
<dbReference type="AlphaFoldDB" id="A0A2K0SVP3"/>
<proteinExistence type="inferred from homology"/>
<dbReference type="Proteomes" id="UP000236546">
    <property type="component" value="Unassembled WGS sequence"/>
</dbReference>
<dbReference type="EMBL" id="MTYH01000147">
    <property type="protein sequence ID" value="PNP37343.1"/>
    <property type="molecule type" value="Genomic_DNA"/>
</dbReference>
<dbReference type="PANTHER" id="PTHR43639">
    <property type="entry name" value="OXIDOREDUCTASE, SHORT-CHAIN DEHYDROGENASE/REDUCTASE FAMILY (AFU_ORTHOLOGUE AFUA_5G02870)"/>
    <property type="match status" value="1"/>
</dbReference>
<evidence type="ECO:0000313" key="6">
    <source>
        <dbReference type="Proteomes" id="UP000236546"/>
    </source>
</evidence>
<keyword evidence="3" id="KW-0560">Oxidoreductase</keyword>
<name>A0A2K0SVP3_9HYPO</name>
<evidence type="ECO:0000256" key="1">
    <source>
        <dbReference type="ARBA" id="ARBA00006484"/>
    </source>
</evidence>
<keyword evidence="2" id="KW-0521">NADP</keyword>